<dbReference type="STRING" id="1993.SAMN04489713_105274"/>
<dbReference type="RefSeq" id="WP_218163673.1">
    <property type="nucleotide sequence ID" value="NZ_FOVH01000005.1"/>
</dbReference>
<evidence type="ECO:0000313" key="1">
    <source>
        <dbReference type="EMBL" id="SFO36878.1"/>
    </source>
</evidence>
<evidence type="ECO:0000313" key="2">
    <source>
        <dbReference type="Proteomes" id="UP000183413"/>
    </source>
</evidence>
<dbReference type="EMBL" id="FOVH01000005">
    <property type="protein sequence ID" value="SFO36878.1"/>
    <property type="molecule type" value="Genomic_DNA"/>
</dbReference>
<reference evidence="1 2" key="1">
    <citation type="submission" date="2016-10" db="EMBL/GenBank/DDBJ databases">
        <authorList>
            <person name="de Groot N.N."/>
        </authorList>
    </citation>
    <scope>NUCLEOTIDE SEQUENCE [LARGE SCALE GENOMIC DNA]</scope>
    <source>
        <strain evidence="1 2">DSM 43067</strain>
    </source>
</reference>
<sequence>MAAHQGSGLYTLDTALLTELRPVVVLTQDLCEVCAGSYRRVATALRIMDAGPQVG</sequence>
<organism evidence="1 2">
    <name type="scientific">Actinomadura madurae</name>
    <dbReference type="NCBI Taxonomy" id="1993"/>
    <lineage>
        <taxon>Bacteria</taxon>
        <taxon>Bacillati</taxon>
        <taxon>Actinomycetota</taxon>
        <taxon>Actinomycetes</taxon>
        <taxon>Streptosporangiales</taxon>
        <taxon>Thermomonosporaceae</taxon>
        <taxon>Actinomadura</taxon>
    </lineage>
</organism>
<dbReference type="AlphaFoldDB" id="A0A1I5GLK5"/>
<name>A0A1I5GLK5_9ACTN</name>
<dbReference type="Proteomes" id="UP000183413">
    <property type="component" value="Unassembled WGS sequence"/>
</dbReference>
<keyword evidence="2" id="KW-1185">Reference proteome</keyword>
<dbReference type="InParanoid" id="A0A1I5GLK5"/>
<protein>
    <submittedName>
        <fullName evidence="1">Iron complex transport system substrate-binding protein</fullName>
    </submittedName>
</protein>
<accession>A0A1I5GLK5</accession>
<proteinExistence type="predicted"/>
<gene>
    <name evidence="1" type="ORF">SAMN04489713_105274</name>
</gene>